<dbReference type="Pfam" id="PF00383">
    <property type="entry name" value="dCMP_cyt_deam_1"/>
    <property type="match status" value="1"/>
</dbReference>
<dbReference type="PANTHER" id="PTHR11079:SF162">
    <property type="entry name" value="RIBOFLAVIN BIOSYNTHESIS PROTEIN PYRD, CHLOROPLASTIC"/>
    <property type="match status" value="1"/>
</dbReference>
<dbReference type="PANTHER" id="PTHR11079">
    <property type="entry name" value="CYTOSINE DEAMINASE FAMILY MEMBER"/>
    <property type="match status" value="1"/>
</dbReference>
<reference evidence="4 5" key="1">
    <citation type="submission" date="2019-06" db="EMBL/GenBank/DDBJ databases">
        <title>Enrichment of Autotrophic Halophilic Microorganisms from Red Sea Brine Pool Using Microbial Electrosynthesis System.</title>
        <authorList>
            <person name="Alqahtani M.F."/>
            <person name="Bajracharya S."/>
            <person name="Katuri K.P."/>
            <person name="Ali M."/>
            <person name="Saikaly P.E."/>
        </authorList>
    </citation>
    <scope>NUCLEOTIDE SEQUENCE [LARGE SCALE GENOMIC DNA]</scope>
    <source>
        <strain evidence="4">MES15</strain>
    </source>
</reference>
<accession>A0A844I2X7</accession>
<evidence type="ECO:0000313" key="5">
    <source>
        <dbReference type="Proteomes" id="UP000431462"/>
    </source>
</evidence>
<dbReference type="Gene3D" id="3.40.140.10">
    <property type="entry name" value="Cytidine Deaminase, domain 2"/>
    <property type="match status" value="1"/>
</dbReference>
<dbReference type="AlphaFoldDB" id="A0A844I2X7"/>
<dbReference type="EMBL" id="VENC01000024">
    <property type="protein sequence ID" value="MTJ00657.1"/>
    <property type="molecule type" value="Genomic_DNA"/>
</dbReference>
<keyword evidence="2" id="KW-0862">Zinc</keyword>
<dbReference type="InterPro" id="IPR002125">
    <property type="entry name" value="CMP_dCMP_dom"/>
</dbReference>
<dbReference type="InterPro" id="IPR016192">
    <property type="entry name" value="APOBEC/CMP_deaminase_Zn-bd"/>
</dbReference>
<dbReference type="GO" id="GO:0008270">
    <property type="term" value="F:zinc ion binding"/>
    <property type="evidence" value="ECO:0007669"/>
    <property type="project" value="InterPro"/>
</dbReference>
<dbReference type="GO" id="GO:0008835">
    <property type="term" value="F:diaminohydroxyphosphoribosylaminopyrimidine deaminase activity"/>
    <property type="evidence" value="ECO:0007669"/>
    <property type="project" value="TreeGrafter"/>
</dbReference>
<dbReference type="Proteomes" id="UP000431462">
    <property type="component" value="Unassembled WGS sequence"/>
</dbReference>
<name>A0A844I2X7_9GAMM</name>
<dbReference type="InterPro" id="IPR016193">
    <property type="entry name" value="Cytidine_deaminase-like"/>
</dbReference>
<evidence type="ECO:0000256" key="1">
    <source>
        <dbReference type="ARBA" id="ARBA00022723"/>
    </source>
</evidence>
<gene>
    <name evidence="4" type="ORF">FH752_18785</name>
</gene>
<feature type="domain" description="CMP/dCMP-type deaminase" evidence="3">
    <location>
        <begin position="1"/>
        <end position="117"/>
    </location>
</feature>
<dbReference type="PROSITE" id="PS51747">
    <property type="entry name" value="CYT_DCMP_DEAMINASES_2"/>
    <property type="match status" value="1"/>
</dbReference>
<evidence type="ECO:0000259" key="3">
    <source>
        <dbReference type="PROSITE" id="PS51747"/>
    </source>
</evidence>
<comment type="caution">
    <text evidence="4">The sequence shown here is derived from an EMBL/GenBank/DDBJ whole genome shotgun (WGS) entry which is preliminary data.</text>
</comment>
<proteinExistence type="predicted"/>
<dbReference type="SUPFAM" id="SSF53927">
    <property type="entry name" value="Cytidine deaminase-like"/>
    <property type="match status" value="1"/>
</dbReference>
<organism evidence="4 5">
    <name type="scientific">Marinobacter adhaerens</name>
    <dbReference type="NCBI Taxonomy" id="1033846"/>
    <lineage>
        <taxon>Bacteria</taxon>
        <taxon>Pseudomonadati</taxon>
        <taxon>Pseudomonadota</taxon>
        <taxon>Gammaproteobacteria</taxon>
        <taxon>Pseudomonadales</taxon>
        <taxon>Marinobacteraceae</taxon>
        <taxon>Marinobacter</taxon>
    </lineage>
</organism>
<protein>
    <submittedName>
        <fullName evidence="4">Riboflavin-specific deaminase</fullName>
    </submittedName>
</protein>
<dbReference type="CDD" id="cd01284">
    <property type="entry name" value="Riboflavin_deaminase-reductase"/>
    <property type="match status" value="1"/>
</dbReference>
<keyword evidence="1" id="KW-0479">Metal-binding</keyword>
<dbReference type="PROSITE" id="PS00903">
    <property type="entry name" value="CYT_DCMP_DEAMINASES_1"/>
    <property type="match status" value="1"/>
</dbReference>
<sequence length="148" mass="15898">MALALLESQKALPACLPNPPVGCVLVRNEQIVASGYTRVPGEYHAEADALAKIVEPMTGLTAYVTLEPCSFHGRTPSCADELIKQGIEKVVVALVDPDPRNNGRGLKKLCQAGVEVVQGVYAEKVSEFLEAYLYQADSDLKSNDGSHE</sequence>
<evidence type="ECO:0000313" key="4">
    <source>
        <dbReference type="EMBL" id="MTJ00657.1"/>
    </source>
</evidence>
<evidence type="ECO:0000256" key="2">
    <source>
        <dbReference type="ARBA" id="ARBA00022833"/>
    </source>
</evidence>